<accession>A0A167C6G0</accession>
<name>A0A167C6G0_9ASCO</name>
<dbReference type="GO" id="GO:0015938">
    <property type="term" value="P:coenzyme A catabolic process"/>
    <property type="evidence" value="ECO:0007669"/>
    <property type="project" value="TreeGrafter"/>
</dbReference>
<dbReference type="OrthoDB" id="206213at2759"/>
<sequence>MKQTAIDALKRLRSFKIKSSVWDDLPYTRRAAVLVTLFRNSGGDLGSILTIRASSLSTFSGQAALPGGKADDINETTYQVARRETHEEIGLTSDDDALRSQGYAMDYLTTLPAYMSRNLLAVQPSIAYLRPINAPSIDDICSEHYNNRIFPHDFYSSFNHKTDLPGIIDSHAFSDSTEVQEVFSVPVNKFLYDNPKYYTGKPVDWGGLTWNQHWFKVIRRHKAIGEVGWLSVWGLTANILVDTAIIGYDQQPAMPHRQKGQFGDEEILRALHELGKLPEERNKKADLNIQFKEVFGKDSPLLSLRSM</sequence>
<keyword evidence="4" id="KW-0378">Hydrolase</keyword>
<dbReference type="InterPro" id="IPR000086">
    <property type="entry name" value="NUDIX_hydrolase_dom"/>
</dbReference>
<dbReference type="PANTHER" id="PTHR12992:SF24">
    <property type="entry name" value="PEROXISOMAL COENZYME A DIPHOSPHATASE NUDT7"/>
    <property type="match status" value="1"/>
</dbReference>
<dbReference type="PANTHER" id="PTHR12992">
    <property type="entry name" value="NUDIX HYDROLASE"/>
    <property type="match status" value="1"/>
</dbReference>
<evidence type="ECO:0000256" key="5">
    <source>
        <dbReference type="ARBA" id="ARBA00022842"/>
    </source>
</evidence>
<evidence type="ECO:0000256" key="6">
    <source>
        <dbReference type="ARBA" id="ARBA00023211"/>
    </source>
</evidence>
<evidence type="ECO:0000313" key="8">
    <source>
        <dbReference type="EMBL" id="ANB11279.1"/>
    </source>
</evidence>
<dbReference type="GeneID" id="30036176"/>
<feature type="domain" description="Nudix hydrolase" evidence="7">
    <location>
        <begin position="28"/>
        <end position="208"/>
    </location>
</feature>
<evidence type="ECO:0000256" key="4">
    <source>
        <dbReference type="ARBA" id="ARBA00022801"/>
    </source>
</evidence>
<dbReference type="EMBL" id="CP014500">
    <property type="protein sequence ID" value="ANB11279.1"/>
    <property type="molecule type" value="Genomic_DNA"/>
</dbReference>
<evidence type="ECO:0000259" key="7">
    <source>
        <dbReference type="PROSITE" id="PS51462"/>
    </source>
</evidence>
<dbReference type="AlphaFoldDB" id="A0A167C6G0"/>
<dbReference type="InterPro" id="IPR045121">
    <property type="entry name" value="CoAse"/>
</dbReference>
<keyword evidence="5" id="KW-0460">Magnesium</keyword>
<evidence type="ECO:0000256" key="2">
    <source>
        <dbReference type="ARBA" id="ARBA00001946"/>
    </source>
</evidence>
<keyword evidence="9" id="KW-1185">Reference proteome</keyword>
<dbReference type="SUPFAM" id="SSF55811">
    <property type="entry name" value="Nudix"/>
    <property type="match status" value="1"/>
</dbReference>
<proteinExistence type="predicted"/>
<organism evidence="8 9">
    <name type="scientific">Sugiyamaella lignohabitans</name>
    <dbReference type="NCBI Taxonomy" id="796027"/>
    <lineage>
        <taxon>Eukaryota</taxon>
        <taxon>Fungi</taxon>
        <taxon>Dikarya</taxon>
        <taxon>Ascomycota</taxon>
        <taxon>Saccharomycotina</taxon>
        <taxon>Dipodascomycetes</taxon>
        <taxon>Dipodascales</taxon>
        <taxon>Trichomonascaceae</taxon>
        <taxon>Sugiyamaella</taxon>
    </lineage>
</organism>
<dbReference type="GO" id="GO:0046872">
    <property type="term" value="F:metal ion binding"/>
    <property type="evidence" value="ECO:0007669"/>
    <property type="project" value="UniProtKB-KW"/>
</dbReference>
<evidence type="ECO:0000256" key="1">
    <source>
        <dbReference type="ARBA" id="ARBA00001936"/>
    </source>
</evidence>
<reference evidence="8 9" key="1">
    <citation type="submission" date="2016-02" db="EMBL/GenBank/DDBJ databases">
        <title>Complete genome sequence and transcriptome regulation of the pentose utilising yeast Sugiyamaella lignohabitans.</title>
        <authorList>
            <person name="Bellasio M."/>
            <person name="Peymann A."/>
            <person name="Valli M."/>
            <person name="Sipitzky M."/>
            <person name="Graf A."/>
            <person name="Sauer M."/>
            <person name="Marx H."/>
            <person name="Mattanovich D."/>
        </authorList>
    </citation>
    <scope>NUCLEOTIDE SEQUENCE [LARGE SCALE GENOMIC DNA]</scope>
    <source>
        <strain evidence="8 9">CBS 10342</strain>
    </source>
</reference>
<evidence type="ECO:0000256" key="3">
    <source>
        <dbReference type="ARBA" id="ARBA00022723"/>
    </source>
</evidence>
<comment type="cofactor">
    <cofactor evidence="2">
        <name>Mg(2+)</name>
        <dbReference type="ChEBI" id="CHEBI:18420"/>
    </cofactor>
</comment>
<dbReference type="KEGG" id="slb:AWJ20_4083"/>
<dbReference type="PROSITE" id="PS51462">
    <property type="entry name" value="NUDIX"/>
    <property type="match status" value="1"/>
</dbReference>
<dbReference type="GO" id="GO:0010945">
    <property type="term" value="F:coenzyme A diphosphatase activity"/>
    <property type="evidence" value="ECO:0007669"/>
    <property type="project" value="InterPro"/>
</dbReference>
<evidence type="ECO:0000313" key="9">
    <source>
        <dbReference type="Proteomes" id="UP000189580"/>
    </source>
</evidence>
<keyword evidence="6" id="KW-0464">Manganese</keyword>
<keyword evidence="3" id="KW-0479">Metal-binding</keyword>
<dbReference type="Gene3D" id="3.90.79.10">
    <property type="entry name" value="Nucleoside Triphosphate Pyrophosphohydrolase"/>
    <property type="match status" value="1"/>
</dbReference>
<dbReference type="InterPro" id="IPR015797">
    <property type="entry name" value="NUDIX_hydrolase-like_dom_sf"/>
</dbReference>
<comment type="cofactor">
    <cofactor evidence="1">
        <name>Mn(2+)</name>
        <dbReference type="ChEBI" id="CHEBI:29035"/>
    </cofactor>
</comment>
<protein>
    <submittedName>
        <fullName evidence="8">Pcd1p</fullName>
    </submittedName>
</protein>
<dbReference type="RefSeq" id="XP_018733756.1">
    <property type="nucleotide sequence ID" value="XM_018881136.1"/>
</dbReference>
<dbReference type="Proteomes" id="UP000189580">
    <property type="component" value="Chromosome c"/>
</dbReference>
<dbReference type="Pfam" id="PF00293">
    <property type="entry name" value="NUDIX"/>
    <property type="match status" value="1"/>
</dbReference>
<gene>
    <name evidence="8" type="primary">PCD1</name>
    <name evidence="8" type="ORF">AWJ20_4083</name>
</gene>
<dbReference type="CDD" id="cd03426">
    <property type="entry name" value="NUDIX_CoAse_Nudt7"/>
    <property type="match status" value="1"/>
</dbReference>